<dbReference type="RefSeq" id="XP_066664425.1">
    <property type="nucleotide sequence ID" value="XM_066815135.1"/>
</dbReference>
<dbReference type="InterPro" id="IPR045518">
    <property type="entry name" value="2EXR"/>
</dbReference>
<gene>
    <name evidence="2" type="ORF">PG997_010820</name>
</gene>
<protein>
    <recommendedName>
        <fullName evidence="1">2EXR domain-containing protein</fullName>
    </recommendedName>
</protein>
<organism evidence="2 3">
    <name type="scientific">Apiospora hydei</name>
    <dbReference type="NCBI Taxonomy" id="1337664"/>
    <lineage>
        <taxon>Eukaryota</taxon>
        <taxon>Fungi</taxon>
        <taxon>Dikarya</taxon>
        <taxon>Ascomycota</taxon>
        <taxon>Pezizomycotina</taxon>
        <taxon>Sordariomycetes</taxon>
        <taxon>Xylariomycetidae</taxon>
        <taxon>Amphisphaeriales</taxon>
        <taxon>Apiosporaceae</taxon>
        <taxon>Apiospora</taxon>
    </lineage>
</organism>
<keyword evidence="3" id="KW-1185">Reference proteome</keyword>
<comment type="caution">
    <text evidence="2">The sequence shown here is derived from an EMBL/GenBank/DDBJ whole genome shotgun (WGS) entry which is preliminary data.</text>
</comment>
<name>A0ABR1VHJ1_9PEZI</name>
<proteinExistence type="predicted"/>
<evidence type="ECO:0000313" key="3">
    <source>
        <dbReference type="Proteomes" id="UP001433268"/>
    </source>
</evidence>
<evidence type="ECO:0000313" key="2">
    <source>
        <dbReference type="EMBL" id="KAK8070617.1"/>
    </source>
</evidence>
<evidence type="ECO:0000259" key="1">
    <source>
        <dbReference type="Pfam" id="PF20150"/>
    </source>
</evidence>
<dbReference type="Proteomes" id="UP001433268">
    <property type="component" value="Unassembled WGS sequence"/>
</dbReference>
<sequence>MHDLDKPTSFPRFQCLPPELRLDIWHRVLDLEERTRELRFRWDMSGRHLEAIPMPTKSLISLLLLVNRESRAEALRRYPNAIRVFCGDDAQLKPQPMGWVHVNWCRDALRCGGILPREDMRPREPWTPALAYWVMRHDGDLTWDGELKSIFLSAPDAWRGLRRRLRQQRPTQEQVDEIILGVRDLFV</sequence>
<reference evidence="2 3" key="1">
    <citation type="submission" date="2023-01" db="EMBL/GenBank/DDBJ databases">
        <title>Analysis of 21 Apiospora genomes using comparative genomics revels a genus with tremendous synthesis potential of carbohydrate active enzymes and secondary metabolites.</title>
        <authorList>
            <person name="Sorensen T."/>
        </authorList>
    </citation>
    <scope>NUCLEOTIDE SEQUENCE [LARGE SCALE GENOMIC DNA]</scope>
    <source>
        <strain evidence="2 3">CBS 114990</strain>
    </source>
</reference>
<dbReference type="Pfam" id="PF20150">
    <property type="entry name" value="2EXR"/>
    <property type="match status" value="1"/>
</dbReference>
<feature type="domain" description="2EXR" evidence="1">
    <location>
        <begin position="10"/>
        <end position="109"/>
    </location>
</feature>
<dbReference type="EMBL" id="JAQQWN010000008">
    <property type="protein sequence ID" value="KAK8070617.1"/>
    <property type="molecule type" value="Genomic_DNA"/>
</dbReference>
<dbReference type="GeneID" id="92048195"/>
<accession>A0ABR1VHJ1</accession>